<proteinExistence type="predicted"/>
<dbReference type="EMBL" id="NHON01000003">
    <property type="protein sequence ID" value="OWJ68662.1"/>
    <property type="molecule type" value="Genomic_DNA"/>
</dbReference>
<reference evidence="4" key="1">
    <citation type="submission" date="2017-05" db="EMBL/GenBank/DDBJ databases">
        <authorList>
            <person name="Macchi M."/>
            <person name="Festa S."/>
            <person name="Coppotelli B.M."/>
            <person name="Morelli I.S."/>
        </authorList>
    </citation>
    <scope>NUCLEOTIDE SEQUENCE [LARGE SCALE GENOMIC DNA]</scope>
    <source>
        <strain evidence="4">I</strain>
    </source>
</reference>
<name>A0A211ZTP6_9PROT</name>
<dbReference type="InterPro" id="IPR033900">
    <property type="entry name" value="Gram_neg_porin_domain"/>
</dbReference>
<feature type="region of interest" description="Disordered" evidence="1">
    <location>
        <begin position="1"/>
        <end position="27"/>
    </location>
</feature>
<evidence type="ECO:0000313" key="3">
    <source>
        <dbReference type="EMBL" id="OWJ68662.1"/>
    </source>
</evidence>
<keyword evidence="4" id="KW-1185">Reference proteome</keyword>
<dbReference type="OrthoDB" id="6758483at2"/>
<dbReference type="GO" id="GO:0015288">
    <property type="term" value="F:porin activity"/>
    <property type="evidence" value="ECO:0007669"/>
    <property type="project" value="InterPro"/>
</dbReference>
<dbReference type="GO" id="GO:0016020">
    <property type="term" value="C:membrane"/>
    <property type="evidence" value="ECO:0007669"/>
    <property type="project" value="InterPro"/>
</dbReference>
<dbReference type="AlphaFoldDB" id="A0A211ZTP6"/>
<gene>
    <name evidence="3" type="ORF">BWR60_02630</name>
</gene>
<dbReference type="SUPFAM" id="SSF56935">
    <property type="entry name" value="Porins"/>
    <property type="match status" value="1"/>
</dbReference>
<dbReference type="Proteomes" id="UP000196655">
    <property type="component" value="Unassembled WGS sequence"/>
</dbReference>
<evidence type="ECO:0000259" key="2">
    <source>
        <dbReference type="Pfam" id="PF13609"/>
    </source>
</evidence>
<accession>A0A211ZTP6</accession>
<dbReference type="Gene3D" id="2.40.160.10">
    <property type="entry name" value="Porin"/>
    <property type="match status" value="1"/>
</dbReference>
<sequence>MASRAATWCGRGMKSGPSPSGSKRSITPSWADRRYRARLSGSRAIPDAAGPGCCRFALNNMTYLLLPCFHLVLGVAGGKFPANSRNDRLRSEVPMKKRLLCGAALAAALATGAAHAADANVTSGLQLKLSGRIGFLAGVLFNDNRSQDIDRDYDFESGARLQFDVKNVTDSGLEYGGRIRFNNVDRKNNVTVDRTYVYVKGGFGTFTFGDAPYIAEDFLVYAHQTLGTNFGIDSDWADAFRSPGTWIGGSDAFFAVAPYQQFGGLNSKDTKVKYTSPSLAGFSVGVDFTPVVGGNGHAGNGGRNDLINDTSTIYENVIGGGIDYRQTFDGTQVRFSGMAYNGNGVGTNHDLEAYYLAGQIGLANGIWASASWTHFSSTFRADKAVDSIVGDVSYTTGPWLASVGYAYTAAERNSNLNSTFTDGQDLKASHNVIWSLVYNLAPGLDVFSELRYEKDEFRQGSDFETSSLSVGTILNF</sequence>
<protein>
    <recommendedName>
        <fullName evidence="2">Porin domain-containing protein</fullName>
    </recommendedName>
</protein>
<evidence type="ECO:0000256" key="1">
    <source>
        <dbReference type="SAM" id="MobiDB-lite"/>
    </source>
</evidence>
<feature type="compositionally biased region" description="Low complexity" evidence="1">
    <location>
        <begin position="10"/>
        <end position="25"/>
    </location>
</feature>
<organism evidence="3 4">
    <name type="scientific">Inquilinus limosus</name>
    <dbReference type="NCBI Taxonomy" id="171674"/>
    <lineage>
        <taxon>Bacteria</taxon>
        <taxon>Pseudomonadati</taxon>
        <taxon>Pseudomonadota</taxon>
        <taxon>Alphaproteobacteria</taxon>
        <taxon>Rhodospirillales</taxon>
        <taxon>Rhodospirillaceae</taxon>
        <taxon>Inquilinus</taxon>
    </lineage>
</organism>
<evidence type="ECO:0000313" key="4">
    <source>
        <dbReference type="Proteomes" id="UP000196655"/>
    </source>
</evidence>
<dbReference type="Pfam" id="PF13609">
    <property type="entry name" value="Porin_4"/>
    <property type="match status" value="1"/>
</dbReference>
<feature type="domain" description="Porin" evidence="2">
    <location>
        <begin position="103"/>
        <end position="455"/>
    </location>
</feature>
<comment type="caution">
    <text evidence="3">The sequence shown here is derived from an EMBL/GenBank/DDBJ whole genome shotgun (WGS) entry which is preliminary data.</text>
</comment>
<dbReference type="InterPro" id="IPR023614">
    <property type="entry name" value="Porin_dom_sf"/>
</dbReference>